<organism evidence="1 2">
    <name type="scientific">Bathymodiolus thermophilus thioautotrophic gill symbiont</name>
    <dbReference type="NCBI Taxonomy" id="2360"/>
    <lineage>
        <taxon>Bacteria</taxon>
        <taxon>Pseudomonadati</taxon>
        <taxon>Pseudomonadota</taxon>
        <taxon>Gammaproteobacteria</taxon>
        <taxon>sulfur-oxidizing symbionts</taxon>
    </lineage>
</organism>
<comment type="caution">
    <text evidence="1">The sequence shown here is derived from an EMBL/GenBank/DDBJ whole genome shotgun (WGS) entry which is preliminary data.</text>
</comment>
<accession>A0ABM8M723</accession>
<dbReference type="EMBL" id="CAHJWF010000067">
    <property type="protein sequence ID" value="CAB5497989.1"/>
    <property type="molecule type" value="Genomic_DNA"/>
</dbReference>
<evidence type="ECO:0000313" key="2">
    <source>
        <dbReference type="Proteomes" id="UP000626656"/>
    </source>
</evidence>
<name>A0ABM8M723_9GAMM</name>
<dbReference type="Proteomes" id="UP000626656">
    <property type="component" value="Unassembled WGS sequence"/>
</dbReference>
<feature type="non-terminal residue" evidence="1">
    <location>
        <position position="48"/>
    </location>
</feature>
<gene>
    <name evidence="1" type="ORF">AZO1586I_264</name>
</gene>
<keyword evidence="2" id="KW-1185">Reference proteome</keyword>
<sequence>MKNENTKEAYKKVWSKKANTILKDLVVQRVRWMSEKEVSEYGWMGSAP</sequence>
<evidence type="ECO:0000313" key="1">
    <source>
        <dbReference type="EMBL" id="CAB5497989.1"/>
    </source>
</evidence>
<proteinExistence type="predicted"/>
<protein>
    <submittedName>
        <fullName evidence="1">Uncharacterized protein</fullName>
    </submittedName>
</protein>
<reference evidence="1 2" key="1">
    <citation type="submission" date="2020-05" db="EMBL/GenBank/DDBJ databases">
        <authorList>
            <person name="Petersen J."/>
            <person name="Sayavedra L."/>
        </authorList>
    </citation>
    <scope>NUCLEOTIDE SEQUENCE [LARGE SCALE GENOMIC DNA]</scope>
    <source>
        <strain evidence="1">B azoricus SOX ET2 1586I</strain>
    </source>
</reference>